<evidence type="ECO:0000313" key="1">
    <source>
        <dbReference type="EMBL" id="KAK4234267.1"/>
    </source>
</evidence>
<dbReference type="AlphaFoldDB" id="A0AAN7C3A1"/>
<feature type="non-terminal residue" evidence="1">
    <location>
        <position position="101"/>
    </location>
</feature>
<comment type="caution">
    <text evidence="1">The sequence shown here is derived from an EMBL/GenBank/DDBJ whole genome shotgun (WGS) entry which is preliminary data.</text>
</comment>
<organism evidence="1 2">
    <name type="scientific">Achaetomium macrosporum</name>
    <dbReference type="NCBI Taxonomy" id="79813"/>
    <lineage>
        <taxon>Eukaryota</taxon>
        <taxon>Fungi</taxon>
        <taxon>Dikarya</taxon>
        <taxon>Ascomycota</taxon>
        <taxon>Pezizomycotina</taxon>
        <taxon>Sordariomycetes</taxon>
        <taxon>Sordariomycetidae</taxon>
        <taxon>Sordariales</taxon>
        <taxon>Chaetomiaceae</taxon>
        <taxon>Achaetomium</taxon>
    </lineage>
</organism>
<protein>
    <submittedName>
        <fullName evidence="1">Uncharacterized protein</fullName>
    </submittedName>
</protein>
<reference evidence="1" key="2">
    <citation type="submission" date="2023-05" db="EMBL/GenBank/DDBJ databases">
        <authorList>
            <consortium name="Lawrence Berkeley National Laboratory"/>
            <person name="Steindorff A."/>
            <person name="Hensen N."/>
            <person name="Bonometti L."/>
            <person name="Westerberg I."/>
            <person name="Brannstrom I.O."/>
            <person name="Guillou S."/>
            <person name="Cros-Aarteil S."/>
            <person name="Calhoun S."/>
            <person name="Haridas S."/>
            <person name="Kuo A."/>
            <person name="Mondo S."/>
            <person name="Pangilinan J."/>
            <person name="Riley R."/>
            <person name="Labutti K."/>
            <person name="Andreopoulos B."/>
            <person name="Lipzen A."/>
            <person name="Chen C."/>
            <person name="Yanf M."/>
            <person name="Daum C."/>
            <person name="Ng V."/>
            <person name="Clum A."/>
            <person name="Ohm R."/>
            <person name="Martin F."/>
            <person name="Silar P."/>
            <person name="Natvig D."/>
            <person name="Lalanne C."/>
            <person name="Gautier V."/>
            <person name="Ament-Velasquez S.L."/>
            <person name="Kruys A."/>
            <person name="Hutchinson M.I."/>
            <person name="Powell A.J."/>
            <person name="Barry K."/>
            <person name="Miller A.N."/>
            <person name="Grigoriev I.V."/>
            <person name="Debuchy R."/>
            <person name="Gladieux P."/>
            <person name="Thoren M.H."/>
            <person name="Johannesson H."/>
        </authorList>
    </citation>
    <scope>NUCLEOTIDE SEQUENCE</scope>
    <source>
        <strain evidence="1">CBS 532.94</strain>
    </source>
</reference>
<dbReference type="EMBL" id="MU860393">
    <property type="protein sequence ID" value="KAK4234267.1"/>
    <property type="molecule type" value="Genomic_DNA"/>
</dbReference>
<name>A0AAN7C3A1_9PEZI</name>
<accession>A0AAN7C3A1</accession>
<dbReference type="Proteomes" id="UP001303760">
    <property type="component" value="Unassembled WGS sequence"/>
</dbReference>
<reference evidence="1" key="1">
    <citation type="journal article" date="2023" name="Mol. Phylogenet. Evol.">
        <title>Genome-scale phylogeny and comparative genomics of the fungal order Sordariales.</title>
        <authorList>
            <person name="Hensen N."/>
            <person name="Bonometti L."/>
            <person name="Westerberg I."/>
            <person name="Brannstrom I.O."/>
            <person name="Guillou S."/>
            <person name="Cros-Aarteil S."/>
            <person name="Calhoun S."/>
            <person name="Haridas S."/>
            <person name="Kuo A."/>
            <person name="Mondo S."/>
            <person name="Pangilinan J."/>
            <person name="Riley R."/>
            <person name="LaButti K."/>
            <person name="Andreopoulos B."/>
            <person name="Lipzen A."/>
            <person name="Chen C."/>
            <person name="Yan M."/>
            <person name="Daum C."/>
            <person name="Ng V."/>
            <person name="Clum A."/>
            <person name="Steindorff A."/>
            <person name="Ohm R.A."/>
            <person name="Martin F."/>
            <person name="Silar P."/>
            <person name="Natvig D.O."/>
            <person name="Lalanne C."/>
            <person name="Gautier V."/>
            <person name="Ament-Velasquez S.L."/>
            <person name="Kruys A."/>
            <person name="Hutchinson M.I."/>
            <person name="Powell A.J."/>
            <person name="Barry K."/>
            <person name="Miller A.N."/>
            <person name="Grigoriev I.V."/>
            <person name="Debuchy R."/>
            <person name="Gladieux P."/>
            <person name="Hiltunen Thoren M."/>
            <person name="Johannesson H."/>
        </authorList>
    </citation>
    <scope>NUCLEOTIDE SEQUENCE</scope>
    <source>
        <strain evidence="1">CBS 532.94</strain>
    </source>
</reference>
<keyword evidence="2" id="KW-1185">Reference proteome</keyword>
<sequence length="101" mass="11103">MANYTPPVNNRATQHDGTESLAINDSIARRFLSLLALKIGSRFSPSWHPCVPVSKHLIIKTGLSLHLTEAATLKFVAEETSLPVPHVHCAFVHNNRAIIVI</sequence>
<gene>
    <name evidence="1" type="ORF">C8A03DRAFT_37976</name>
</gene>
<proteinExistence type="predicted"/>
<evidence type="ECO:0000313" key="2">
    <source>
        <dbReference type="Proteomes" id="UP001303760"/>
    </source>
</evidence>